<dbReference type="Pfam" id="PF01284">
    <property type="entry name" value="MARVEL"/>
    <property type="match status" value="1"/>
</dbReference>
<evidence type="ECO:0000256" key="7">
    <source>
        <dbReference type="SAM" id="Phobius"/>
    </source>
</evidence>
<feature type="compositionally biased region" description="Polar residues" evidence="6">
    <location>
        <begin position="10"/>
        <end position="22"/>
    </location>
</feature>
<organism evidence="9 10">
    <name type="scientific">Temnothorax curvispinosus</name>
    <dbReference type="NCBI Taxonomy" id="300111"/>
    <lineage>
        <taxon>Eukaryota</taxon>
        <taxon>Metazoa</taxon>
        <taxon>Ecdysozoa</taxon>
        <taxon>Arthropoda</taxon>
        <taxon>Hexapoda</taxon>
        <taxon>Insecta</taxon>
        <taxon>Pterygota</taxon>
        <taxon>Neoptera</taxon>
        <taxon>Endopterygota</taxon>
        <taxon>Hymenoptera</taxon>
        <taxon>Apocrita</taxon>
        <taxon>Aculeata</taxon>
        <taxon>Formicoidea</taxon>
        <taxon>Formicidae</taxon>
        <taxon>Myrmicinae</taxon>
        <taxon>Temnothorax</taxon>
    </lineage>
</organism>
<evidence type="ECO:0000313" key="10">
    <source>
        <dbReference type="RefSeq" id="XP_024870144.1"/>
    </source>
</evidence>
<dbReference type="PANTHER" id="PTHR22776:SF97">
    <property type="entry name" value="RE01453P"/>
    <property type="match status" value="1"/>
</dbReference>
<evidence type="ECO:0000259" key="8">
    <source>
        <dbReference type="PROSITE" id="PS51225"/>
    </source>
</evidence>
<feature type="region of interest" description="Disordered" evidence="6">
    <location>
        <begin position="1"/>
        <end position="32"/>
    </location>
</feature>
<keyword evidence="4 5" id="KW-0472">Membrane</keyword>
<dbReference type="GeneID" id="112453569"/>
<dbReference type="PROSITE" id="PS51225">
    <property type="entry name" value="MARVEL"/>
    <property type="match status" value="1"/>
</dbReference>
<evidence type="ECO:0000256" key="2">
    <source>
        <dbReference type="ARBA" id="ARBA00022692"/>
    </source>
</evidence>
<dbReference type="AlphaFoldDB" id="A0A6J1PKH4"/>
<comment type="subcellular location">
    <subcellularLocation>
        <location evidence="1">Membrane</location>
        <topology evidence="1">Multi-pass membrane protein</topology>
    </subcellularLocation>
</comment>
<evidence type="ECO:0000256" key="5">
    <source>
        <dbReference type="PROSITE-ProRule" id="PRU00581"/>
    </source>
</evidence>
<dbReference type="InterPro" id="IPR050578">
    <property type="entry name" value="MARVEL-CKLF_proteins"/>
</dbReference>
<dbReference type="RefSeq" id="XP_024870144.1">
    <property type="nucleotide sequence ID" value="XM_025014376.1"/>
</dbReference>
<name>A0A6J1PKH4_9HYME</name>
<accession>A0A6J1PKH4</accession>
<keyword evidence="9" id="KW-1185">Reference proteome</keyword>
<proteinExistence type="predicted"/>
<reference evidence="10" key="1">
    <citation type="submission" date="2025-08" db="UniProtKB">
        <authorList>
            <consortium name="RefSeq"/>
        </authorList>
    </citation>
    <scope>IDENTIFICATION</scope>
    <source>
        <tissue evidence="10">Whole body</tissue>
    </source>
</reference>
<dbReference type="Proteomes" id="UP000504618">
    <property type="component" value="Unplaced"/>
</dbReference>
<keyword evidence="3 7" id="KW-1133">Transmembrane helix</keyword>
<evidence type="ECO:0000256" key="1">
    <source>
        <dbReference type="ARBA" id="ARBA00004141"/>
    </source>
</evidence>
<feature type="transmembrane region" description="Helical" evidence="7">
    <location>
        <begin position="148"/>
        <end position="169"/>
    </location>
</feature>
<evidence type="ECO:0000256" key="3">
    <source>
        <dbReference type="ARBA" id="ARBA00022989"/>
    </source>
</evidence>
<sequence length="178" mass="19415">MMSETVVTMDGSSNNASNNPRQVPTVKTEPGQPNPLAGVRLNVSYFKTIPGILKLVQLGLGIICMACASPAYISATHWFLFVAVMSFISTLIWSAIYFLSLREVLKVPINWILTELLNTSIKAVLYMIAFIVQLSASSAFIRTSSANIAAGVFGIFNTIAYAAGAYFLYVEWKSTNTQ</sequence>
<dbReference type="PANTHER" id="PTHR22776">
    <property type="entry name" value="MARVEL-CONTAINING POTENTIAL LIPID RAFT-ASSOCIATED PROTEIN"/>
    <property type="match status" value="1"/>
</dbReference>
<evidence type="ECO:0000256" key="6">
    <source>
        <dbReference type="SAM" id="MobiDB-lite"/>
    </source>
</evidence>
<feature type="domain" description="MARVEL" evidence="8">
    <location>
        <begin position="45"/>
        <end position="173"/>
    </location>
</feature>
<gene>
    <name evidence="10" type="primary">LOC112453569</name>
</gene>
<keyword evidence="2 5" id="KW-0812">Transmembrane</keyword>
<evidence type="ECO:0000256" key="4">
    <source>
        <dbReference type="ARBA" id="ARBA00023136"/>
    </source>
</evidence>
<evidence type="ECO:0000313" key="9">
    <source>
        <dbReference type="Proteomes" id="UP000504618"/>
    </source>
</evidence>
<dbReference type="GO" id="GO:0016020">
    <property type="term" value="C:membrane"/>
    <property type="evidence" value="ECO:0007669"/>
    <property type="project" value="UniProtKB-SubCell"/>
</dbReference>
<dbReference type="InterPro" id="IPR008253">
    <property type="entry name" value="Marvel"/>
</dbReference>
<feature type="transmembrane region" description="Helical" evidence="7">
    <location>
        <begin position="55"/>
        <end position="73"/>
    </location>
</feature>
<protein>
    <submittedName>
        <fullName evidence="10">Uncharacterized protein LOC112453569</fullName>
    </submittedName>
</protein>
<feature type="transmembrane region" description="Helical" evidence="7">
    <location>
        <begin position="79"/>
        <end position="102"/>
    </location>
</feature>
<dbReference type="OrthoDB" id="6258237at2759"/>